<dbReference type="OrthoDB" id="676308at2"/>
<sequence length="132" mass="14918">MKKFFLTLMAFFYLAVASGAGVNLHYCMGELVDWSLTDSEKHACDFCGMEKKKSSEKSCCKDVQHQAKVDQAQKANAQIYKFEQSAFVIPQVKPLESYLLPVTKIISQEARSNAPPLGQRTPIFIKNCTYRI</sequence>
<organism evidence="2 3">
    <name type="scientific">Pedobacter xixiisoli</name>
    <dbReference type="NCBI Taxonomy" id="1476464"/>
    <lineage>
        <taxon>Bacteria</taxon>
        <taxon>Pseudomonadati</taxon>
        <taxon>Bacteroidota</taxon>
        <taxon>Sphingobacteriia</taxon>
        <taxon>Sphingobacteriales</taxon>
        <taxon>Sphingobacteriaceae</taxon>
        <taxon>Pedobacter</taxon>
    </lineage>
</organism>
<feature type="signal peptide" evidence="1">
    <location>
        <begin position="1"/>
        <end position="20"/>
    </location>
</feature>
<proteinExistence type="predicted"/>
<dbReference type="AlphaFoldDB" id="A0A285ZPD7"/>
<accession>A0A285ZPD7</accession>
<evidence type="ECO:0000256" key="1">
    <source>
        <dbReference type="SAM" id="SignalP"/>
    </source>
</evidence>
<dbReference type="Pfam" id="PF26622">
    <property type="entry name" value="DUF8199"/>
    <property type="match status" value="1"/>
</dbReference>
<protein>
    <recommendedName>
        <fullName evidence="4">Periplasmic protein</fullName>
    </recommendedName>
</protein>
<dbReference type="EMBL" id="OCMT01000001">
    <property type="protein sequence ID" value="SOD11504.1"/>
    <property type="molecule type" value="Genomic_DNA"/>
</dbReference>
<gene>
    <name evidence="2" type="ORF">SAMN06297358_0183</name>
</gene>
<dbReference type="Proteomes" id="UP000219281">
    <property type="component" value="Unassembled WGS sequence"/>
</dbReference>
<feature type="chain" id="PRO_5012741466" description="Periplasmic protein" evidence="1">
    <location>
        <begin position="21"/>
        <end position="132"/>
    </location>
</feature>
<keyword evidence="1" id="KW-0732">Signal</keyword>
<name>A0A285ZPD7_9SPHI</name>
<evidence type="ECO:0000313" key="2">
    <source>
        <dbReference type="EMBL" id="SOD11504.1"/>
    </source>
</evidence>
<dbReference type="RefSeq" id="WP_097127621.1">
    <property type="nucleotide sequence ID" value="NZ_OCMT01000001.1"/>
</dbReference>
<dbReference type="InterPro" id="IPR058512">
    <property type="entry name" value="DUF8199"/>
</dbReference>
<dbReference type="InterPro" id="IPR058060">
    <property type="entry name" value="HYC_CC_PP"/>
</dbReference>
<evidence type="ECO:0000313" key="3">
    <source>
        <dbReference type="Proteomes" id="UP000219281"/>
    </source>
</evidence>
<keyword evidence="3" id="KW-1185">Reference proteome</keyword>
<reference evidence="3" key="1">
    <citation type="submission" date="2017-09" db="EMBL/GenBank/DDBJ databases">
        <authorList>
            <person name="Varghese N."/>
            <person name="Submissions S."/>
        </authorList>
    </citation>
    <scope>NUCLEOTIDE SEQUENCE [LARGE SCALE GENOMIC DNA]</scope>
    <source>
        <strain evidence="3">CGMCC 1.12803</strain>
    </source>
</reference>
<dbReference type="NCBIfam" id="NF047658">
    <property type="entry name" value="HYC_CC_PP"/>
    <property type="match status" value="1"/>
</dbReference>
<evidence type="ECO:0008006" key="4">
    <source>
        <dbReference type="Google" id="ProtNLM"/>
    </source>
</evidence>